<name>A0ABP7ST78_9PSEU</name>
<accession>A0ABP7ST78</accession>
<evidence type="ECO:0000256" key="1">
    <source>
        <dbReference type="SAM" id="SignalP"/>
    </source>
</evidence>
<protein>
    <recommendedName>
        <fullName evidence="4">DUF3558 domain-containing protein</fullName>
    </recommendedName>
</protein>
<evidence type="ECO:0000313" key="3">
    <source>
        <dbReference type="Proteomes" id="UP001501747"/>
    </source>
</evidence>
<sequence>MKRGMAAGLVACAVVLAGCAAPEPAVQSGSAPELDPNAIAYDNLDFVTTRDRVYKDERKCEGLPAGFGPKIGMSTQPISGYGAGCSFTEPWGSLTITQGPPAYRQSKQQHFSDYWNGNVYMGSGYARRMILLNRYYALMAVGKSEYGTCLVVVDTGNVEPLTFRASPPRDQAEKYQRQDQDFPVDDVVNTICPKAQQAAEKLLPLIEPNGGSRLAP</sequence>
<feature type="chain" id="PRO_5046415556" description="DUF3558 domain-containing protein" evidence="1">
    <location>
        <begin position="21"/>
        <end position="216"/>
    </location>
</feature>
<dbReference type="Proteomes" id="UP001501747">
    <property type="component" value="Unassembled WGS sequence"/>
</dbReference>
<keyword evidence="1" id="KW-0732">Signal</keyword>
<gene>
    <name evidence="2" type="ORF">GCM10022247_43740</name>
</gene>
<proteinExistence type="predicted"/>
<keyword evidence="3" id="KW-1185">Reference proteome</keyword>
<evidence type="ECO:0008006" key="4">
    <source>
        <dbReference type="Google" id="ProtNLM"/>
    </source>
</evidence>
<evidence type="ECO:0000313" key="2">
    <source>
        <dbReference type="EMBL" id="GAA4016003.1"/>
    </source>
</evidence>
<reference evidence="3" key="1">
    <citation type="journal article" date="2019" name="Int. J. Syst. Evol. Microbiol.">
        <title>The Global Catalogue of Microorganisms (GCM) 10K type strain sequencing project: providing services to taxonomists for standard genome sequencing and annotation.</title>
        <authorList>
            <consortium name="The Broad Institute Genomics Platform"/>
            <consortium name="The Broad Institute Genome Sequencing Center for Infectious Disease"/>
            <person name="Wu L."/>
            <person name="Ma J."/>
        </authorList>
    </citation>
    <scope>NUCLEOTIDE SEQUENCE [LARGE SCALE GENOMIC DNA]</scope>
    <source>
        <strain evidence="3">JCM 17342</strain>
    </source>
</reference>
<feature type="signal peptide" evidence="1">
    <location>
        <begin position="1"/>
        <end position="20"/>
    </location>
</feature>
<dbReference type="EMBL" id="BAABAL010000017">
    <property type="protein sequence ID" value="GAA4016003.1"/>
    <property type="molecule type" value="Genomic_DNA"/>
</dbReference>
<organism evidence="2 3">
    <name type="scientific">Allokutzneria multivorans</name>
    <dbReference type="NCBI Taxonomy" id="1142134"/>
    <lineage>
        <taxon>Bacteria</taxon>
        <taxon>Bacillati</taxon>
        <taxon>Actinomycetota</taxon>
        <taxon>Actinomycetes</taxon>
        <taxon>Pseudonocardiales</taxon>
        <taxon>Pseudonocardiaceae</taxon>
        <taxon>Allokutzneria</taxon>
    </lineage>
</organism>
<dbReference type="PROSITE" id="PS51257">
    <property type="entry name" value="PROKAR_LIPOPROTEIN"/>
    <property type="match status" value="1"/>
</dbReference>
<dbReference type="RefSeq" id="WP_344877664.1">
    <property type="nucleotide sequence ID" value="NZ_BAABAL010000017.1"/>
</dbReference>
<comment type="caution">
    <text evidence="2">The sequence shown here is derived from an EMBL/GenBank/DDBJ whole genome shotgun (WGS) entry which is preliminary data.</text>
</comment>